<dbReference type="Proteomes" id="UP000005808">
    <property type="component" value="Unassembled WGS sequence"/>
</dbReference>
<proteinExistence type="predicted"/>
<comment type="caution">
    <text evidence="2">The sequence shown here is derived from an EMBL/GenBank/DDBJ whole genome shotgun (WGS) entry which is preliminary data.</text>
</comment>
<evidence type="ECO:0000313" key="2">
    <source>
        <dbReference type="EMBL" id="EHP41432.1"/>
    </source>
</evidence>
<sequence>MQSVMPRSRVDRGLLSLEEPRSIDMKSHSLNRLFVLPMRGSLIVSAALMATSACVYAQTSPEPGTHPVTRAEVRHELEELESVGYNPSQGDNGDYPADIQAAEQRLEAKHQAQRNALVSGSQAAQTGEDQTARTKPMP</sequence>
<dbReference type="EMBL" id="AHJE01000048">
    <property type="protein sequence ID" value="EHP41432.1"/>
    <property type="molecule type" value="Genomic_DNA"/>
</dbReference>
<gene>
    <name evidence="2" type="ORF">OR16_19735</name>
</gene>
<accession>H1S7L8</accession>
<dbReference type="Pfam" id="PF13663">
    <property type="entry name" value="DUF4148"/>
    <property type="match status" value="1"/>
</dbReference>
<evidence type="ECO:0000256" key="1">
    <source>
        <dbReference type="SAM" id="MobiDB-lite"/>
    </source>
</evidence>
<dbReference type="AlphaFoldDB" id="H1S7L8"/>
<reference evidence="2 3" key="1">
    <citation type="journal article" date="2012" name="J. Bacteriol.">
        <title>De Novo Genome Project of Cupriavidus basilensis OR16.</title>
        <authorList>
            <person name="Cserhati M."/>
            <person name="Kriszt B."/>
            <person name="Szoboszlay S."/>
            <person name="Toth A."/>
            <person name="Szabo I."/>
            <person name="Tancsics A."/>
            <person name="Nagy I."/>
            <person name="Horvath B."/>
            <person name="Nagy I."/>
            <person name="Kukolya J."/>
        </authorList>
    </citation>
    <scope>NUCLEOTIDE SEQUENCE [LARGE SCALE GENOMIC DNA]</scope>
    <source>
        <strain evidence="2 3">OR16</strain>
    </source>
</reference>
<evidence type="ECO:0008006" key="4">
    <source>
        <dbReference type="Google" id="ProtNLM"/>
    </source>
</evidence>
<feature type="region of interest" description="Disordered" evidence="1">
    <location>
        <begin position="77"/>
        <end position="138"/>
    </location>
</feature>
<name>H1S7L8_9BURK</name>
<feature type="compositionally biased region" description="Polar residues" evidence="1">
    <location>
        <begin position="113"/>
        <end position="129"/>
    </location>
</feature>
<protein>
    <recommendedName>
        <fullName evidence="4">DUF4148 domain-containing protein</fullName>
    </recommendedName>
</protein>
<evidence type="ECO:0000313" key="3">
    <source>
        <dbReference type="Proteomes" id="UP000005808"/>
    </source>
</evidence>
<dbReference type="InterPro" id="IPR025421">
    <property type="entry name" value="DUF4148"/>
</dbReference>
<organism evidence="2 3">
    <name type="scientific">Cupriavidus basilensis OR16</name>
    <dbReference type="NCBI Taxonomy" id="1127483"/>
    <lineage>
        <taxon>Bacteria</taxon>
        <taxon>Pseudomonadati</taxon>
        <taxon>Pseudomonadota</taxon>
        <taxon>Betaproteobacteria</taxon>
        <taxon>Burkholderiales</taxon>
        <taxon>Burkholderiaceae</taxon>
        <taxon>Cupriavidus</taxon>
    </lineage>
</organism>